<dbReference type="AlphaFoldDB" id="A0A7C3ZHH4"/>
<dbReference type="PANTHER" id="PTHR11280">
    <property type="entry name" value="GLUCOSAMINE-6-PHOSPHATE ISOMERASE"/>
    <property type="match status" value="1"/>
</dbReference>
<evidence type="ECO:0000313" key="3">
    <source>
        <dbReference type="EMBL" id="HGF99282.1"/>
    </source>
</evidence>
<dbReference type="GO" id="GO:0006043">
    <property type="term" value="P:glucosamine catabolic process"/>
    <property type="evidence" value="ECO:0007669"/>
    <property type="project" value="TreeGrafter"/>
</dbReference>
<keyword evidence="1" id="KW-0119">Carbohydrate metabolism</keyword>
<comment type="caution">
    <text evidence="3">The sequence shown here is derived from an EMBL/GenBank/DDBJ whole genome shotgun (WGS) entry which is preliminary data.</text>
</comment>
<proteinExistence type="predicted"/>
<dbReference type="GO" id="GO:0006046">
    <property type="term" value="P:N-acetylglucosamine catabolic process"/>
    <property type="evidence" value="ECO:0007669"/>
    <property type="project" value="TreeGrafter"/>
</dbReference>
<evidence type="ECO:0000256" key="1">
    <source>
        <dbReference type="ARBA" id="ARBA00023277"/>
    </source>
</evidence>
<dbReference type="GO" id="GO:0005737">
    <property type="term" value="C:cytoplasm"/>
    <property type="evidence" value="ECO:0007669"/>
    <property type="project" value="TreeGrafter"/>
</dbReference>
<protein>
    <submittedName>
        <fullName evidence="3">Glucosamine-6-phosphate deaminase</fullName>
    </submittedName>
</protein>
<accession>A0A7C3ZHH4</accession>
<dbReference type="GO" id="GO:0005975">
    <property type="term" value="P:carbohydrate metabolic process"/>
    <property type="evidence" value="ECO:0007669"/>
    <property type="project" value="InterPro"/>
</dbReference>
<dbReference type="InterPro" id="IPR006148">
    <property type="entry name" value="Glc/Gal-6P_isomerase"/>
</dbReference>
<organism evidence="3">
    <name type="scientific">Planktothricoides sp. SpSt-374</name>
    <dbReference type="NCBI Taxonomy" id="2282167"/>
    <lineage>
        <taxon>Bacteria</taxon>
        <taxon>Bacillati</taxon>
        <taxon>Cyanobacteriota</taxon>
        <taxon>Cyanophyceae</taxon>
        <taxon>Oscillatoriophycideae</taxon>
        <taxon>Oscillatoriales</taxon>
        <taxon>Oscillatoriaceae</taxon>
        <taxon>Planktothricoides</taxon>
    </lineage>
</organism>
<dbReference type="PANTHER" id="PTHR11280:SF6">
    <property type="entry name" value="GLUCOSAMINE-6-PHOSPHATE ISOMERASE NAGB"/>
    <property type="match status" value="1"/>
</dbReference>
<dbReference type="InterPro" id="IPR004547">
    <property type="entry name" value="Glucosamine6P_isomerase"/>
</dbReference>
<dbReference type="GO" id="GO:0042802">
    <property type="term" value="F:identical protein binding"/>
    <property type="evidence" value="ECO:0007669"/>
    <property type="project" value="TreeGrafter"/>
</dbReference>
<dbReference type="InterPro" id="IPR037171">
    <property type="entry name" value="NagB/RpiA_transferase-like"/>
</dbReference>
<reference evidence="3" key="1">
    <citation type="journal article" date="2020" name="mSystems">
        <title>Genome- and Community-Level Interaction Insights into Carbon Utilization and Element Cycling Functions of Hydrothermarchaeota in Hydrothermal Sediment.</title>
        <authorList>
            <person name="Zhou Z."/>
            <person name="Liu Y."/>
            <person name="Xu W."/>
            <person name="Pan J."/>
            <person name="Luo Z.H."/>
            <person name="Li M."/>
        </authorList>
    </citation>
    <scope>NUCLEOTIDE SEQUENCE [LARGE SCALE GENOMIC DNA]</scope>
    <source>
        <strain evidence="3">SpSt-374</strain>
    </source>
</reference>
<dbReference type="Gene3D" id="3.40.50.1360">
    <property type="match status" value="1"/>
</dbReference>
<dbReference type="CDD" id="cd01399">
    <property type="entry name" value="GlcN6P_deaminase"/>
    <property type="match status" value="1"/>
</dbReference>
<sequence length="259" mass="28040">MQPVKVPSQTLSVHSLSVQLSDNPAQLAKTAAAQAATYLQEAISRQGRAAVLLATGNSQIEFLQALIGLDGLDWSQITCFHLDEFLGIEGEHPASFRRYLHDRVASLVQPGAFHYICGDTLQPLDECDRYTQLLQAQPIDLALLGLGSNGHIAFNEPSVADFHDPKTVKLVKLENSTRLAQMSSHHFPDLAAVPLYAFTLTIPAITAAKKIFCLAPGKSKAEPVRAMLTGAVRTSFPASLLRTLPQTTLFLDKDAASLI</sequence>
<name>A0A7C3ZHH4_9CYAN</name>
<feature type="domain" description="Glucosamine/galactosamine-6-phosphate isomerase" evidence="2">
    <location>
        <begin position="23"/>
        <end position="242"/>
    </location>
</feature>
<dbReference type="GO" id="GO:0019262">
    <property type="term" value="P:N-acetylneuraminate catabolic process"/>
    <property type="evidence" value="ECO:0007669"/>
    <property type="project" value="TreeGrafter"/>
</dbReference>
<dbReference type="GO" id="GO:0004342">
    <property type="term" value="F:glucosamine-6-phosphate deaminase activity"/>
    <property type="evidence" value="ECO:0007669"/>
    <property type="project" value="InterPro"/>
</dbReference>
<evidence type="ECO:0000259" key="2">
    <source>
        <dbReference type="Pfam" id="PF01182"/>
    </source>
</evidence>
<gene>
    <name evidence="3" type="ORF">ENR15_01040</name>
</gene>
<dbReference type="EMBL" id="DSPX01000008">
    <property type="protein sequence ID" value="HGF99282.1"/>
    <property type="molecule type" value="Genomic_DNA"/>
</dbReference>
<dbReference type="Pfam" id="PF01182">
    <property type="entry name" value="Glucosamine_iso"/>
    <property type="match status" value="1"/>
</dbReference>
<dbReference type="SUPFAM" id="SSF100950">
    <property type="entry name" value="NagB/RpiA/CoA transferase-like"/>
    <property type="match status" value="1"/>
</dbReference>